<feature type="transmembrane region" description="Helical" evidence="11">
    <location>
        <begin position="170"/>
        <end position="190"/>
    </location>
</feature>
<dbReference type="Proteomes" id="UP000186002">
    <property type="component" value="Unassembled WGS sequence"/>
</dbReference>
<feature type="region of interest" description="Disordered" evidence="10">
    <location>
        <begin position="954"/>
        <end position="1003"/>
    </location>
</feature>
<dbReference type="Gene3D" id="6.10.140.1330">
    <property type="match status" value="1"/>
</dbReference>
<gene>
    <name evidence="13" type="ORF">SAMN05444272_0999</name>
</gene>
<dbReference type="PRINTS" id="PR00103">
    <property type="entry name" value="CAMPKINASE"/>
</dbReference>
<dbReference type="OrthoDB" id="9809206at2"/>
<organism evidence="13 14">
    <name type="scientific">Roseibium suaedae</name>
    <dbReference type="NCBI Taxonomy" id="735517"/>
    <lineage>
        <taxon>Bacteria</taxon>
        <taxon>Pseudomonadati</taxon>
        <taxon>Pseudomonadota</taxon>
        <taxon>Alphaproteobacteria</taxon>
        <taxon>Hyphomicrobiales</taxon>
        <taxon>Stappiaceae</taxon>
        <taxon>Roseibium</taxon>
    </lineage>
</organism>
<feature type="transmembrane region" description="Helical" evidence="11">
    <location>
        <begin position="291"/>
        <end position="307"/>
    </location>
</feature>
<evidence type="ECO:0000256" key="5">
    <source>
        <dbReference type="ARBA" id="ARBA00022989"/>
    </source>
</evidence>
<dbReference type="Pfam" id="PF00027">
    <property type="entry name" value="cNMP_binding"/>
    <property type="match status" value="1"/>
</dbReference>
<dbReference type="GO" id="GO:0005886">
    <property type="term" value="C:plasma membrane"/>
    <property type="evidence" value="ECO:0007669"/>
    <property type="project" value="UniProtKB-SubCell"/>
</dbReference>
<feature type="transmembrane region" description="Helical" evidence="11">
    <location>
        <begin position="230"/>
        <end position="246"/>
    </location>
</feature>
<dbReference type="InterPro" id="IPR018488">
    <property type="entry name" value="cNMP-bd_CS"/>
</dbReference>
<dbReference type="PANTHER" id="PTHR10110">
    <property type="entry name" value="SODIUM/HYDROGEN EXCHANGER"/>
    <property type="match status" value="1"/>
</dbReference>
<feature type="transmembrane region" description="Helical" evidence="11">
    <location>
        <begin position="128"/>
        <end position="150"/>
    </location>
</feature>
<feature type="transmembrane region" description="Helical" evidence="11">
    <location>
        <begin position="31"/>
        <end position="51"/>
    </location>
</feature>
<evidence type="ECO:0000256" key="1">
    <source>
        <dbReference type="ARBA" id="ARBA00004651"/>
    </source>
</evidence>
<dbReference type="InterPro" id="IPR006153">
    <property type="entry name" value="Cation/H_exchanger_TM"/>
</dbReference>
<dbReference type="AlphaFoldDB" id="A0A1M7BXJ9"/>
<sequence length="1003" mass="108906">MHTPIIIAAFAGLLVIIALIQPLARRLGLAPSVVVAMVGTLIGIGATYLLYTPHTDVFNELANVFVHLPINSEQILYIFLPILLFQTTLTMDVRRIFEDIGPILLMAVVAVFFATFFIGFALQPFSGMPLIACLLLGAIVATTDPVAVVAIFRDIGAPARLGRIVEGESLLNDAAAIVLFVLLLGILTGTQSPDLGEAAAEFLRAFAGGVLAGIVGGRIAVFILPTMRDLPLAQVTFSLALPYLIYVVSDQAFSVSAVVAVVSAGLVFNLYGPAKIAPESWNFLQTVWEQIAFWASSLIFLLVAILIPRLVDGFTPLDIVLLLILVAAALLARAVVIFGLLPLLSFLKVGEAVSTPFKTVILWGGMRGAATLTLALSVSEHAALTPEVSSFVTKLATAFVLFTLLVYGTSLKQLIHFLKLDQLSARDKAMRNQFQALVLSDVRQEVAETAKGYGIDNRLVEIVSETYDHRASEVAEASNQLEDLKDRERVTIGLIALADKERSLVLKHFHERTISSRFAARHLALAGRIGDLTRTEGRAGYNKAIREPLRFDWRFRVAQRLHKHLKIERFLLRRIADRFELLLVDRIISGELIGFNHRRITPLVGQRVGDILGDTLTNRHEEICRAIEALRLQYPDYADALELLFLRRTALRLEETAYAEAASSALIGQELYNDLQGELVKGRIAAGKRPKLDLGMATKDLLTRHALFACLDDAQRKTIAKLMRSRFAVPGEVLIRRGDRGDSAFFISSGAVEVNSPSGTFRLGRGDMFGEIALITGKPRTADVVALGYCQLLILSLADYRQLVAKAPEIRETMMEVAEQRQMMNAAGLLPEPEDDLLEDTSPETPPAETAPLDTEAAEAAAETESAASGSAEDGQTALDDDLFEAGENAEGEPVKLDEPVIDPELIAQGELIEPEVITEAALDTQEDVSPLLTSGEDGQEPVPETEAVEVEELAAPQDAPALSAELAPSEDMPAQPEDETKAEETAEPMPAAGVANDNGRRH</sequence>
<dbReference type="RefSeq" id="WP_073009561.1">
    <property type="nucleotide sequence ID" value="NZ_FRBW01000001.1"/>
</dbReference>
<keyword evidence="5 11" id="KW-1133">Transmembrane helix</keyword>
<feature type="transmembrane region" description="Helical" evidence="11">
    <location>
        <begin position="252"/>
        <end position="271"/>
    </location>
</feature>
<evidence type="ECO:0000313" key="13">
    <source>
        <dbReference type="EMBL" id="SHL59319.1"/>
    </source>
</evidence>
<dbReference type="InterPro" id="IPR000595">
    <property type="entry name" value="cNMP-bd_dom"/>
</dbReference>
<feature type="transmembrane region" description="Helical" evidence="11">
    <location>
        <begin position="74"/>
        <end position="91"/>
    </location>
</feature>
<accession>A0A1M7BXJ9</accession>
<protein>
    <submittedName>
        <fullName evidence="13">Sodium/proton antiporter, CPA1 family</fullName>
    </submittedName>
</protein>
<dbReference type="Pfam" id="PF00999">
    <property type="entry name" value="Na_H_Exchanger"/>
    <property type="match status" value="1"/>
</dbReference>
<keyword evidence="2" id="KW-0813">Transport</keyword>
<feature type="transmembrane region" description="Helical" evidence="11">
    <location>
        <begin position="319"/>
        <end position="347"/>
    </location>
</feature>
<feature type="compositionally biased region" description="Acidic residues" evidence="10">
    <location>
        <begin position="833"/>
        <end position="842"/>
    </location>
</feature>
<evidence type="ECO:0000256" key="6">
    <source>
        <dbReference type="ARBA" id="ARBA00023053"/>
    </source>
</evidence>
<keyword evidence="7" id="KW-0406">Ion transport</keyword>
<dbReference type="PANTHER" id="PTHR10110:SF86">
    <property type="entry name" value="SODIUM_HYDROGEN EXCHANGER 7"/>
    <property type="match status" value="1"/>
</dbReference>
<dbReference type="GO" id="GO:0015385">
    <property type="term" value="F:sodium:proton antiporter activity"/>
    <property type="evidence" value="ECO:0007669"/>
    <property type="project" value="InterPro"/>
</dbReference>
<dbReference type="InterPro" id="IPR014710">
    <property type="entry name" value="RmlC-like_jellyroll"/>
</dbReference>
<evidence type="ECO:0000256" key="11">
    <source>
        <dbReference type="SAM" id="Phobius"/>
    </source>
</evidence>
<evidence type="ECO:0000313" key="14">
    <source>
        <dbReference type="Proteomes" id="UP000186002"/>
    </source>
</evidence>
<feature type="compositionally biased region" description="Low complexity" evidence="10">
    <location>
        <begin position="847"/>
        <end position="874"/>
    </location>
</feature>
<feature type="domain" description="Cyclic nucleotide-binding" evidence="12">
    <location>
        <begin position="707"/>
        <end position="821"/>
    </location>
</feature>
<dbReference type="GO" id="GO:0051453">
    <property type="term" value="P:regulation of intracellular pH"/>
    <property type="evidence" value="ECO:0007669"/>
    <property type="project" value="TreeGrafter"/>
</dbReference>
<evidence type="ECO:0000256" key="2">
    <source>
        <dbReference type="ARBA" id="ARBA00022448"/>
    </source>
</evidence>
<keyword evidence="9" id="KW-0739">Sodium transport</keyword>
<keyword evidence="4 11" id="KW-0812">Transmembrane</keyword>
<dbReference type="EMBL" id="FRBW01000001">
    <property type="protein sequence ID" value="SHL59319.1"/>
    <property type="molecule type" value="Genomic_DNA"/>
</dbReference>
<dbReference type="Gene3D" id="2.60.120.10">
    <property type="entry name" value="Jelly Rolls"/>
    <property type="match status" value="1"/>
</dbReference>
<keyword evidence="3" id="KW-1003">Cell membrane</keyword>
<dbReference type="PROSITE" id="PS50042">
    <property type="entry name" value="CNMP_BINDING_3"/>
    <property type="match status" value="1"/>
</dbReference>
<evidence type="ECO:0000256" key="4">
    <source>
        <dbReference type="ARBA" id="ARBA00022692"/>
    </source>
</evidence>
<feature type="transmembrane region" description="Helical" evidence="11">
    <location>
        <begin position="103"/>
        <end position="122"/>
    </location>
</feature>
<evidence type="ECO:0000256" key="10">
    <source>
        <dbReference type="SAM" id="MobiDB-lite"/>
    </source>
</evidence>
<dbReference type="InterPro" id="IPR018490">
    <property type="entry name" value="cNMP-bd_dom_sf"/>
</dbReference>
<comment type="subcellular location">
    <subcellularLocation>
        <location evidence="1">Cell membrane</location>
        <topology evidence="1">Multi-pass membrane protein</topology>
    </subcellularLocation>
</comment>
<evidence type="ECO:0000256" key="9">
    <source>
        <dbReference type="ARBA" id="ARBA00023201"/>
    </source>
</evidence>
<dbReference type="InterPro" id="IPR018422">
    <property type="entry name" value="Cation/H_exchanger_CPA1"/>
</dbReference>
<name>A0A1M7BXJ9_9HYPH</name>
<keyword evidence="6" id="KW-0915">Sodium</keyword>
<reference evidence="13 14" key="1">
    <citation type="submission" date="2016-11" db="EMBL/GenBank/DDBJ databases">
        <authorList>
            <person name="Jaros S."/>
            <person name="Januszkiewicz K."/>
            <person name="Wedrychowicz H."/>
        </authorList>
    </citation>
    <scope>NUCLEOTIDE SEQUENCE [LARGE SCALE GENOMIC DNA]</scope>
    <source>
        <strain evidence="13 14">DSM 22153</strain>
    </source>
</reference>
<keyword evidence="8 11" id="KW-0472">Membrane</keyword>
<evidence type="ECO:0000256" key="8">
    <source>
        <dbReference type="ARBA" id="ARBA00023136"/>
    </source>
</evidence>
<dbReference type="SUPFAM" id="SSF51206">
    <property type="entry name" value="cAMP-binding domain-like"/>
    <property type="match status" value="1"/>
</dbReference>
<dbReference type="GO" id="GO:0015386">
    <property type="term" value="F:potassium:proton antiporter activity"/>
    <property type="evidence" value="ECO:0007669"/>
    <property type="project" value="TreeGrafter"/>
</dbReference>
<evidence type="ECO:0000256" key="7">
    <source>
        <dbReference type="ARBA" id="ARBA00023065"/>
    </source>
</evidence>
<evidence type="ECO:0000256" key="3">
    <source>
        <dbReference type="ARBA" id="ARBA00022475"/>
    </source>
</evidence>
<dbReference type="SMART" id="SM00100">
    <property type="entry name" value="cNMP"/>
    <property type="match status" value="1"/>
</dbReference>
<feature type="region of interest" description="Disordered" evidence="10">
    <location>
        <begin position="833"/>
        <end position="876"/>
    </location>
</feature>
<evidence type="ECO:0000259" key="12">
    <source>
        <dbReference type="PROSITE" id="PS50042"/>
    </source>
</evidence>
<proteinExistence type="predicted"/>
<dbReference type="GO" id="GO:0098719">
    <property type="term" value="P:sodium ion import across plasma membrane"/>
    <property type="evidence" value="ECO:0007669"/>
    <property type="project" value="TreeGrafter"/>
</dbReference>
<dbReference type="CDD" id="cd00038">
    <property type="entry name" value="CAP_ED"/>
    <property type="match status" value="1"/>
</dbReference>
<keyword evidence="14" id="KW-1185">Reference proteome</keyword>
<dbReference type="STRING" id="735517.SAMN05444272_0999"/>
<feature type="transmembrane region" description="Helical" evidence="11">
    <location>
        <begin position="202"/>
        <end position="223"/>
    </location>
</feature>
<dbReference type="PROSITE" id="PS00889">
    <property type="entry name" value="CNMP_BINDING_2"/>
    <property type="match status" value="1"/>
</dbReference>
<feature type="region of interest" description="Disordered" evidence="10">
    <location>
        <begin position="927"/>
        <end position="946"/>
    </location>
</feature>
<feature type="transmembrane region" description="Helical" evidence="11">
    <location>
        <begin position="6"/>
        <end position="24"/>
    </location>
</feature>